<keyword evidence="4" id="KW-0479">Metal-binding</keyword>
<dbReference type="InterPro" id="IPR015424">
    <property type="entry name" value="PyrdxlP-dep_Trfase"/>
</dbReference>
<sequence>MGKTRASNVNHMSSSTNAHAHNFDTLSAHPIHPASKKALSSLPDYAFLDPTKLYHESRSARILLDSARASIAARLKVNADEVSFIPSGNAGIDLTISGLVNALTNKRVVYSGVEQKAIIEKLKNTQAFEIPVDNLGRVNQEQYVNILEKEKPELAVLQSFNHEVGTQQPVNQIYKKCQELNIPLFVDATMTAGLVNLGSDWDVLLLKPATWGAPIGLDILVVRRNIRFKSVLLDDGRENHKFSTNISIPHAVAIGASFEAVTMNRSETAKSLGLLINELRQLLSSHLNISLLGDPVARLPHVLSMVIKDIDGEALVSYLSKRGFAISSGSSCTPDQVKPSHVLAAMGFENQINIRISLSFDTSSQDIKNFALALLETIKELKTQV</sequence>
<dbReference type="PIRSF" id="PIRSF005572">
    <property type="entry name" value="NifS"/>
    <property type="match status" value="1"/>
</dbReference>
<dbReference type="PANTHER" id="PTHR11601:SF34">
    <property type="entry name" value="CYSTEINE DESULFURASE"/>
    <property type="match status" value="1"/>
</dbReference>
<evidence type="ECO:0000256" key="5">
    <source>
        <dbReference type="ARBA" id="ARBA00022898"/>
    </source>
</evidence>
<keyword evidence="7" id="KW-0411">Iron-sulfur</keyword>
<comment type="cofactor">
    <cofactor evidence="1">
        <name>pyridoxal 5'-phosphate</name>
        <dbReference type="ChEBI" id="CHEBI:597326"/>
    </cofactor>
</comment>
<evidence type="ECO:0000256" key="7">
    <source>
        <dbReference type="ARBA" id="ARBA00023014"/>
    </source>
</evidence>
<dbReference type="InterPro" id="IPR015422">
    <property type="entry name" value="PyrdxlP-dep_Trfase_small"/>
</dbReference>
<comment type="caution">
    <text evidence="9">The sequence shown here is derived from an EMBL/GenBank/DDBJ whole genome shotgun (WGS) entry which is preliminary data.</text>
</comment>
<reference evidence="9" key="1">
    <citation type="submission" date="2014-06" db="EMBL/GenBank/DDBJ databases">
        <title>Key roles for freshwater Actinobacteria revealed by deep metagenomic sequencing.</title>
        <authorList>
            <person name="Ghai R."/>
            <person name="Mizuno C.M."/>
            <person name="Picazo A."/>
            <person name="Camacho A."/>
            <person name="Rodriguez-Valera F."/>
        </authorList>
    </citation>
    <scope>NUCLEOTIDE SEQUENCE</scope>
</reference>
<dbReference type="Gene3D" id="3.90.1150.10">
    <property type="entry name" value="Aspartate Aminotransferase, domain 1"/>
    <property type="match status" value="1"/>
</dbReference>
<dbReference type="GO" id="GO:0016740">
    <property type="term" value="F:transferase activity"/>
    <property type="evidence" value="ECO:0007669"/>
    <property type="project" value="UniProtKB-KW"/>
</dbReference>
<keyword evidence="6" id="KW-0408">Iron</keyword>
<dbReference type="GO" id="GO:0051536">
    <property type="term" value="F:iron-sulfur cluster binding"/>
    <property type="evidence" value="ECO:0007669"/>
    <property type="project" value="UniProtKB-KW"/>
</dbReference>
<dbReference type="InterPro" id="IPR016454">
    <property type="entry name" value="Cysteine_dSase"/>
</dbReference>
<evidence type="ECO:0000256" key="3">
    <source>
        <dbReference type="ARBA" id="ARBA00022679"/>
    </source>
</evidence>
<dbReference type="GO" id="GO:0046872">
    <property type="term" value="F:metal ion binding"/>
    <property type="evidence" value="ECO:0007669"/>
    <property type="project" value="UniProtKB-KW"/>
</dbReference>
<accession>A0A094S7G5</accession>
<dbReference type="InterPro" id="IPR015421">
    <property type="entry name" value="PyrdxlP-dep_Trfase_major"/>
</dbReference>
<feature type="domain" description="Aminotransferase class V" evidence="8">
    <location>
        <begin position="53"/>
        <end position="370"/>
    </location>
</feature>
<evidence type="ECO:0000313" key="9">
    <source>
        <dbReference type="EMBL" id="KGA13863.1"/>
    </source>
</evidence>
<dbReference type="EMBL" id="JNSL01000169">
    <property type="protein sequence ID" value="KGA13863.1"/>
    <property type="molecule type" value="Genomic_DNA"/>
</dbReference>
<evidence type="ECO:0000259" key="8">
    <source>
        <dbReference type="Pfam" id="PF00266"/>
    </source>
</evidence>
<name>A0A094S7G5_9ZZZZ</name>
<dbReference type="InterPro" id="IPR000192">
    <property type="entry name" value="Aminotrans_V_dom"/>
</dbReference>
<comment type="similarity">
    <text evidence="2">Belongs to the class-V pyridoxal-phosphate-dependent aminotransferase family. NifS/IscS subfamily.</text>
</comment>
<evidence type="ECO:0000256" key="4">
    <source>
        <dbReference type="ARBA" id="ARBA00022723"/>
    </source>
</evidence>
<keyword evidence="5" id="KW-0663">Pyridoxal phosphate</keyword>
<evidence type="ECO:0000256" key="1">
    <source>
        <dbReference type="ARBA" id="ARBA00001933"/>
    </source>
</evidence>
<protein>
    <recommendedName>
        <fullName evidence="8">Aminotransferase class V domain-containing protein</fullName>
    </recommendedName>
</protein>
<dbReference type="Pfam" id="PF00266">
    <property type="entry name" value="Aminotran_5"/>
    <property type="match status" value="1"/>
</dbReference>
<dbReference type="AlphaFoldDB" id="A0A094S7G5"/>
<evidence type="ECO:0000256" key="6">
    <source>
        <dbReference type="ARBA" id="ARBA00023004"/>
    </source>
</evidence>
<keyword evidence="3" id="KW-0808">Transferase</keyword>
<proteinExistence type="inferred from homology"/>
<dbReference type="Gene3D" id="3.40.640.10">
    <property type="entry name" value="Type I PLP-dependent aspartate aminotransferase-like (Major domain)"/>
    <property type="match status" value="1"/>
</dbReference>
<gene>
    <name evidence="9" type="ORF">GM51_18660</name>
</gene>
<evidence type="ECO:0000256" key="2">
    <source>
        <dbReference type="ARBA" id="ARBA00006490"/>
    </source>
</evidence>
<organism evidence="9">
    <name type="scientific">freshwater metagenome</name>
    <dbReference type="NCBI Taxonomy" id="449393"/>
    <lineage>
        <taxon>unclassified sequences</taxon>
        <taxon>metagenomes</taxon>
        <taxon>ecological metagenomes</taxon>
    </lineage>
</organism>
<dbReference type="SUPFAM" id="SSF53383">
    <property type="entry name" value="PLP-dependent transferases"/>
    <property type="match status" value="1"/>
</dbReference>
<dbReference type="PANTHER" id="PTHR11601">
    <property type="entry name" value="CYSTEINE DESULFURYLASE FAMILY MEMBER"/>
    <property type="match status" value="1"/>
</dbReference>